<reference evidence="1" key="1">
    <citation type="submission" date="2016-10" db="EMBL/GenBank/DDBJ databases">
        <authorList>
            <person name="de Groot N.N."/>
        </authorList>
    </citation>
    <scope>NUCLEOTIDE SEQUENCE</scope>
</reference>
<gene>
    <name evidence="1" type="ORF">MNB_SV-14-43</name>
</gene>
<name>A0A1W1CCW5_9ZZZZ</name>
<organism evidence="1">
    <name type="scientific">hydrothermal vent metagenome</name>
    <dbReference type="NCBI Taxonomy" id="652676"/>
    <lineage>
        <taxon>unclassified sequences</taxon>
        <taxon>metagenomes</taxon>
        <taxon>ecological metagenomes</taxon>
    </lineage>
</organism>
<evidence type="ECO:0000313" key="1">
    <source>
        <dbReference type="EMBL" id="SFV63710.1"/>
    </source>
</evidence>
<proteinExistence type="predicted"/>
<dbReference type="AlphaFoldDB" id="A0A1W1CCW5"/>
<sequence>MASDGSFFSLASRSESVTINTLAVEPRCEPFPPIPTPIANAHQSGITGIPCDSKLSKIGTIAAVKGILSIIADRKAEPHIKIRLAIKRSERTNGSILLPKYSKKWVCSTPPIITKSDIKKLSSVISILPNAPSISVLGARKRRSVRPNVATIQASQPKA</sequence>
<accession>A0A1W1CCW5</accession>
<dbReference type="EMBL" id="FPHN01000155">
    <property type="protein sequence ID" value="SFV63710.1"/>
    <property type="molecule type" value="Genomic_DNA"/>
</dbReference>
<protein>
    <submittedName>
        <fullName evidence="1">Uncharacterized protein</fullName>
    </submittedName>
</protein>